<feature type="compositionally biased region" description="Polar residues" evidence="1">
    <location>
        <begin position="13"/>
        <end position="25"/>
    </location>
</feature>
<sequence>MARKSRKKGRANDGSQEPGSSTSLPLTEKHHRGAHKAYQNLLGEAQAQARTEAQQTLHYELEVGRAGLKRKLEEEAETGRAELKRKLGGE</sequence>
<feature type="compositionally biased region" description="Basic and acidic residues" evidence="1">
    <location>
        <begin position="70"/>
        <end position="90"/>
    </location>
</feature>
<evidence type="ECO:0000313" key="2">
    <source>
        <dbReference type="EMBL" id="CEH17417.1"/>
    </source>
</evidence>
<dbReference type="AlphaFoldDB" id="A0A0P1BM97"/>
<protein>
    <submittedName>
        <fullName evidence="2">Uncharacterized protein</fullName>
    </submittedName>
</protein>
<keyword evidence="3" id="KW-1185">Reference proteome</keyword>
<proteinExistence type="predicted"/>
<dbReference type="Proteomes" id="UP000054845">
    <property type="component" value="Unassembled WGS sequence"/>
</dbReference>
<evidence type="ECO:0000256" key="1">
    <source>
        <dbReference type="SAM" id="MobiDB-lite"/>
    </source>
</evidence>
<organism evidence="2 3">
    <name type="scientific">Ceraceosorus bombacis</name>
    <dbReference type="NCBI Taxonomy" id="401625"/>
    <lineage>
        <taxon>Eukaryota</taxon>
        <taxon>Fungi</taxon>
        <taxon>Dikarya</taxon>
        <taxon>Basidiomycota</taxon>
        <taxon>Ustilaginomycotina</taxon>
        <taxon>Exobasidiomycetes</taxon>
        <taxon>Ceraceosorales</taxon>
        <taxon>Ceraceosoraceae</taxon>
        <taxon>Ceraceosorus</taxon>
    </lineage>
</organism>
<feature type="compositionally biased region" description="Low complexity" evidence="1">
    <location>
        <begin position="44"/>
        <end position="53"/>
    </location>
</feature>
<name>A0A0P1BM97_9BASI</name>
<accession>A0A0P1BM97</accession>
<feature type="region of interest" description="Disordered" evidence="1">
    <location>
        <begin position="65"/>
        <end position="90"/>
    </location>
</feature>
<dbReference type="EMBL" id="CCYA01000254">
    <property type="protein sequence ID" value="CEH17417.1"/>
    <property type="molecule type" value="Genomic_DNA"/>
</dbReference>
<evidence type="ECO:0000313" key="3">
    <source>
        <dbReference type="Proteomes" id="UP000054845"/>
    </source>
</evidence>
<feature type="region of interest" description="Disordered" evidence="1">
    <location>
        <begin position="1"/>
        <end position="53"/>
    </location>
</feature>
<reference evidence="3" key="1">
    <citation type="submission" date="2014-09" db="EMBL/GenBank/DDBJ databases">
        <authorList>
            <person name="Sharma Rahul"/>
            <person name="Thines Marco"/>
        </authorList>
    </citation>
    <scope>NUCLEOTIDE SEQUENCE [LARGE SCALE GENOMIC DNA]</scope>
</reference>